<dbReference type="PATRIC" id="fig|1629.5.peg.1306"/>
<feature type="domain" description="Regulatory protein YycH-like" evidence="1">
    <location>
        <begin position="36"/>
        <end position="276"/>
    </location>
</feature>
<proteinExistence type="predicted"/>
<dbReference type="Pfam" id="PF09648">
    <property type="entry name" value="YycI"/>
    <property type="match status" value="1"/>
</dbReference>
<dbReference type="Proteomes" id="UP000051992">
    <property type="component" value="Unassembled WGS sequence"/>
</dbReference>
<reference evidence="2 3" key="1">
    <citation type="journal article" date="2015" name="Genome Announc.">
        <title>Expanding the biotechnology potential of lactobacilli through comparative genomics of 213 strains and associated genera.</title>
        <authorList>
            <person name="Sun Z."/>
            <person name="Harris H.M."/>
            <person name="McCann A."/>
            <person name="Guo C."/>
            <person name="Argimon S."/>
            <person name="Zhang W."/>
            <person name="Yang X."/>
            <person name="Jeffery I.B."/>
            <person name="Cooney J.C."/>
            <person name="Kagawa T.F."/>
            <person name="Liu W."/>
            <person name="Song Y."/>
            <person name="Salvetti E."/>
            <person name="Wrobel A."/>
            <person name="Rasinkangas P."/>
            <person name="Parkhill J."/>
            <person name="Rea M.C."/>
            <person name="O'Sullivan O."/>
            <person name="Ritari J."/>
            <person name="Douillard F.P."/>
            <person name="Paul Ross R."/>
            <person name="Yang R."/>
            <person name="Briner A.E."/>
            <person name="Felis G.E."/>
            <person name="de Vos W.M."/>
            <person name="Barrangou R."/>
            <person name="Klaenhammer T.R."/>
            <person name="Caufield P.W."/>
            <person name="Cui Y."/>
            <person name="Zhang H."/>
            <person name="O'Toole P.W."/>
        </authorList>
    </citation>
    <scope>NUCLEOTIDE SEQUENCE [LARGE SCALE GENOMIC DNA]</scope>
    <source>
        <strain evidence="2 3">DSM 20410</strain>
    </source>
</reference>
<gene>
    <name evidence="2" type="ORF">IV50_GL001293</name>
</gene>
<dbReference type="OrthoDB" id="2135943at2"/>
<comment type="caution">
    <text evidence="2">The sequence shown here is derived from an EMBL/GenBank/DDBJ whole genome shotgun (WGS) entry which is preliminary data.</text>
</comment>
<organism evidence="2 3">
    <name type="scientific">Weissella viridescens</name>
    <name type="common">Lactobacillus viridescens</name>
    <dbReference type="NCBI Taxonomy" id="1629"/>
    <lineage>
        <taxon>Bacteria</taxon>
        <taxon>Bacillati</taxon>
        <taxon>Bacillota</taxon>
        <taxon>Bacilli</taxon>
        <taxon>Lactobacillales</taxon>
        <taxon>Lactobacillaceae</taxon>
        <taxon>Weissella</taxon>
    </lineage>
</organism>
<accession>A0A0R2H088</accession>
<evidence type="ECO:0000313" key="2">
    <source>
        <dbReference type="EMBL" id="KRN45950.1"/>
    </source>
</evidence>
<keyword evidence="3" id="KW-1185">Reference proteome</keyword>
<evidence type="ECO:0000259" key="1">
    <source>
        <dbReference type="Pfam" id="PF09648"/>
    </source>
</evidence>
<evidence type="ECO:0000313" key="3">
    <source>
        <dbReference type="Proteomes" id="UP000051992"/>
    </source>
</evidence>
<sequence length="282" mass="31476">MNLRKLLWAFLYTFLILDAVLLFQWFEVSQPLTNPGSNRSVQQEMKMDGIEYGKLNNRPVSGAYLSGDDDKNSGIVRKKLSGRCDINQSGNSLVMTPKTTMNLGKSRQDAIHNAQKMLADSKQVVSGQDYLYDAFLTQYGTGGRTTSSESENKSSNGYTIVFSQKAESLSGTPLFSTQRGRIQVNLDRDFNVKNYTQTHISNVEKLRDISTLITEQDAVVNAYQYNAIPNNSRIMACRLSYRLMTVVRGDTIFSPVWSIVIKDNAGDTSIISINAINGTLIH</sequence>
<dbReference type="Gene3D" id="2.40.128.690">
    <property type="entry name" value="YycH protein, domain 3-like"/>
    <property type="match status" value="1"/>
</dbReference>
<protein>
    <recommendedName>
        <fullName evidence="1">Regulatory protein YycH-like domain-containing protein</fullName>
    </recommendedName>
</protein>
<dbReference type="RefSeq" id="WP_057746775.1">
    <property type="nucleotide sequence ID" value="NZ_BJLU01000006.1"/>
</dbReference>
<dbReference type="AlphaFoldDB" id="A0A0R2H088"/>
<dbReference type="GO" id="GO:0016020">
    <property type="term" value="C:membrane"/>
    <property type="evidence" value="ECO:0007669"/>
    <property type="project" value="InterPro"/>
</dbReference>
<dbReference type="EMBL" id="JQBM01000004">
    <property type="protein sequence ID" value="KRN45950.1"/>
    <property type="molecule type" value="Genomic_DNA"/>
</dbReference>
<dbReference type="InterPro" id="IPR018604">
    <property type="entry name" value="YycI-like"/>
</dbReference>
<name>A0A0R2H088_WEIVI</name>